<feature type="transmembrane region" description="Helical" evidence="5">
    <location>
        <begin position="166"/>
        <end position="188"/>
    </location>
</feature>
<feature type="transmembrane region" description="Helical" evidence="5">
    <location>
        <begin position="74"/>
        <end position="91"/>
    </location>
</feature>
<accession>A0A1D9MMQ4</accession>
<keyword evidence="3 5" id="KW-1133">Transmembrane helix</keyword>
<reference evidence="6 7" key="1">
    <citation type="submission" date="2016-10" db="EMBL/GenBank/DDBJ databases">
        <title>Actinomyces aegypiusis sp. nov., isolated from the Aegypius monachus in Qinghai Tibet Plateau China.</title>
        <authorList>
            <person name="Wang Y."/>
        </authorList>
    </citation>
    <scope>NUCLEOTIDE SEQUENCE [LARGE SCALE GENOMIC DNA]</scope>
    <source>
        <strain evidence="6 7">VUL4_3</strain>
    </source>
</reference>
<keyword evidence="7" id="KW-1185">Reference proteome</keyword>
<dbReference type="PANTHER" id="PTHR31851">
    <property type="entry name" value="FE(2+)/MN(2+) TRANSPORTER PCL1"/>
    <property type="match status" value="1"/>
</dbReference>
<gene>
    <name evidence="6" type="ORF">BK816_08705</name>
</gene>
<evidence type="ECO:0000256" key="3">
    <source>
        <dbReference type="ARBA" id="ARBA00022989"/>
    </source>
</evidence>
<dbReference type="STRING" id="1912795.BK816_08705"/>
<evidence type="ECO:0000313" key="6">
    <source>
        <dbReference type="EMBL" id="AOZ73574.1"/>
    </source>
</evidence>
<dbReference type="EMBL" id="CP017812">
    <property type="protein sequence ID" value="AOZ73574.1"/>
    <property type="molecule type" value="Genomic_DNA"/>
</dbReference>
<dbReference type="GO" id="GO:0005384">
    <property type="term" value="F:manganese ion transmembrane transporter activity"/>
    <property type="evidence" value="ECO:0007669"/>
    <property type="project" value="InterPro"/>
</dbReference>
<proteinExistence type="predicted"/>
<dbReference type="GO" id="GO:0030026">
    <property type="term" value="P:intracellular manganese ion homeostasis"/>
    <property type="evidence" value="ECO:0007669"/>
    <property type="project" value="InterPro"/>
</dbReference>
<sequence length="359" mass="38408">MEPTKEQVRRWRRYLAEERHEADTYRALARKRTGEEREILEQLVVAEGRHESYWLELLGEKAVPEPRVPLGSRILSTLALTFGSIFVLAMMQRTEQRSSYDIDEDVPAQMAADEHVHGEVVRALAAKGRAQLSGLFRAAVFGMNDGLVSNLALILGVAAAGADPSMVILAGVSGLLAGAMSMAAGEFISVKSQRELLEASAPDPEAELVLPQLDVNVNELALVYRARGLSAEEAQEKADEQLASLQDARNQQQTQSQFGADYDGFEEVGSAVGAAASSFCFFAMGALVPLLPFLFGLTGMVGVVMAAIVVSAVLFFTGSIVGILSGQPPLWRGIRQLLIGLAAAGVTYLLGLAFGTTGV</sequence>
<feature type="transmembrane region" description="Helical" evidence="5">
    <location>
        <begin position="337"/>
        <end position="356"/>
    </location>
</feature>
<feature type="transmembrane region" description="Helical" evidence="5">
    <location>
        <begin position="271"/>
        <end position="295"/>
    </location>
</feature>
<dbReference type="CDD" id="cd01044">
    <property type="entry name" value="Ferritin_CCC1_N"/>
    <property type="match status" value="1"/>
</dbReference>
<feature type="transmembrane region" description="Helical" evidence="5">
    <location>
        <begin position="301"/>
        <end position="325"/>
    </location>
</feature>
<dbReference type="InterPro" id="IPR008217">
    <property type="entry name" value="Ccc1_fam"/>
</dbReference>
<dbReference type="AlphaFoldDB" id="A0A1D9MMQ4"/>
<feature type="transmembrane region" description="Helical" evidence="5">
    <location>
        <begin position="135"/>
        <end position="160"/>
    </location>
</feature>
<organism evidence="6 7">
    <name type="scientific">Boudabousia tangfeifanii</name>
    <dbReference type="NCBI Taxonomy" id="1912795"/>
    <lineage>
        <taxon>Bacteria</taxon>
        <taxon>Bacillati</taxon>
        <taxon>Actinomycetota</taxon>
        <taxon>Actinomycetes</taxon>
        <taxon>Actinomycetales</taxon>
        <taxon>Actinomycetaceae</taxon>
        <taxon>Boudabousia</taxon>
    </lineage>
</organism>
<protein>
    <submittedName>
        <fullName evidence="6">Rubrerythrin family protein</fullName>
    </submittedName>
</protein>
<keyword evidence="2 5" id="KW-0812">Transmembrane</keyword>
<evidence type="ECO:0000313" key="7">
    <source>
        <dbReference type="Proteomes" id="UP000176288"/>
    </source>
</evidence>
<evidence type="ECO:0000256" key="1">
    <source>
        <dbReference type="ARBA" id="ARBA00004127"/>
    </source>
</evidence>
<keyword evidence="4 5" id="KW-0472">Membrane</keyword>
<dbReference type="KEGG" id="avu:BK816_08705"/>
<dbReference type="RefSeq" id="WP_071165037.1">
    <property type="nucleotide sequence ID" value="NZ_CP017812.1"/>
</dbReference>
<name>A0A1D9MMQ4_9ACTO</name>
<evidence type="ECO:0000256" key="2">
    <source>
        <dbReference type="ARBA" id="ARBA00022692"/>
    </source>
</evidence>
<dbReference type="CDD" id="cd02433">
    <property type="entry name" value="Nodulin-21_like_2"/>
    <property type="match status" value="1"/>
</dbReference>
<dbReference type="GO" id="GO:0012505">
    <property type="term" value="C:endomembrane system"/>
    <property type="evidence" value="ECO:0007669"/>
    <property type="project" value="UniProtKB-SubCell"/>
</dbReference>
<dbReference type="Pfam" id="PF01988">
    <property type="entry name" value="VIT1"/>
    <property type="match status" value="1"/>
</dbReference>
<evidence type="ECO:0000256" key="4">
    <source>
        <dbReference type="ARBA" id="ARBA00023136"/>
    </source>
</evidence>
<dbReference type="Proteomes" id="UP000176288">
    <property type="component" value="Chromosome"/>
</dbReference>
<evidence type="ECO:0000256" key="5">
    <source>
        <dbReference type="SAM" id="Phobius"/>
    </source>
</evidence>
<comment type="subcellular location">
    <subcellularLocation>
        <location evidence="1">Endomembrane system</location>
        <topology evidence="1">Multi-pass membrane protein</topology>
    </subcellularLocation>
</comment>
<dbReference type="InterPro" id="IPR039376">
    <property type="entry name" value="Ferritin_CCC1_N"/>
</dbReference>